<protein>
    <submittedName>
        <fullName evidence="2">Putative Integral membrane protein</fullName>
    </submittedName>
</protein>
<evidence type="ECO:0000256" key="1">
    <source>
        <dbReference type="SAM" id="Phobius"/>
    </source>
</evidence>
<feature type="transmembrane region" description="Helical" evidence="1">
    <location>
        <begin position="12"/>
        <end position="34"/>
    </location>
</feature>
<feature type="transmembrane region" description="Helical" evidence="1">
    <location>
        <begin position="46"/>
        <end position="71"/>
    </location>
</feature>
<gene>
    <name evidence="2" type="ORF">KL86CLO1_11735</name>
</gene>
<feature type="transmembrane region" description="Helical" evidence="1">
    <location>
        <begin position="128"/>
        <end position="151"/>
    </location>
</feature>
<dbReference type="InterPro" id="IPR024529">
    <property type="entry name" value="ECF_trnsprt_substrate-spec"/>
</dbReference>
<keyword evidence="1" id="KW-1133">Transmembrane helix</keyword>
<feature type="transmembrane region" description="Helical" evidence="1">
    <location>
        <begin position="91"/>
        <end position="116"/>
    </location>
</feature>
<reference evidence="2" key="1">
    <citation type="submission" date="2016-04" db="EMBL/GenBank/DDBJ databases">
        <authorList>
            <person name="Evans L.H."/>
            <person name="Alamgir A."/>
            <person name="Owens N."/>
            <person name="Weber N.D."/>
            <person name="Virtaneva K."/>
            <person name="Barbian K."/>
            <person name="Babar A."/>
            <person name="Rosenke K."/>
        </authorList>
    </citation>
    <scope>NUCLEOTIDE SEQUENCE</scope>
    <source>
        <strain evidence="2">86</strain>
    </source>
</reference>
<keyword evidence="1" id="KW-0472">Membrane</keyword>
<feature type="transmembrane region" description="Helical" evidence="1">
    <location>
        <begin position="171"/>
        <end position="196"/>
    </location>
</feature>
<proteinExistence type="predicted"/>
<dbReference type="AlphaFoldDB" id="A0A212JUZ3"/>
<evidence type="ECO:0000313" key="2">
    <source>
        <dbReference type="EMBL" id="SBW03095.1"/>
    </source>
</evidence>
<dbReference type="Gene3D" id="1.10.1760.20">
    <property type="match status" value="1"/>
</dbReference>
<name>A0A212JUZ3_9FIRM</name>
<dbReference type="Pfam" id="PF12822">
    <property type="entry name" value="ECF_trnsprt"/>
    <property type="match status" value="1"/>
</dbReference>
<dbReference type="EMBL" id="FLUN01000001">
    <property type="protein sequence ID" value="SBW03095.1"/>
    <property type="molecule type" value="Genomic_DNA"/>
</dbReference>
<sequence>MANTNRKINRMVRLGVLTAIIFLLAFTPLGYLVIGPIAATTIQMPVIIGAVLMGPAAGAILGGFFGLSAIIKVLTMPGADVFATAVLTYTPLGYLVICLVPRILMGWLSGLLGKVLNKAPILQGKKSVIGYGIAGLVGSLLNTVLYLGALWGIAAQVIANSYGVDLSGVGAIVIATATGAGIPEAIVSCLVVAAVCRAMKALDKTL</sequence>
<accession>A0A212JUZ3</accession>
<organism evidence="2">
    <name type="scientific">uncultured Eubacteriales bacterium</name>
    <dbReference type="NCBI Taxonomy" id="172733"/>
    <lineage>
        <taxon>Bacteria</taxon>
        <taxon>Bacillati</taxon>
        <taxon>Bacillota</taxon>
        <taxon>Clostridia</taxon>
        <taxon>Eubacteriales</taxon>
        <taxon>environmental samples</taxon>
    </lineage>
</organism>
<dbReference type="GO" id="GO:0022857">
    <property type="term" value="F:transmembrane transporter activity"/>
    <property type="evidence" value="ECO:0007669"/>
    <property type="project" value="InterPro"/>
</dbReference>
<keyword evidence="1" id="KW-0812">Transmembrane</keyword>